<dbReference type="OrthoDB" id="4353530at2759"/>
<evidence type="ECO:0008006" key="5">
    <source>
        <dbReference type="Google" id="ProtNLM"/>
    </source>
</evidence>
<comment type="caution">
    <text evidence="3">The sequence shown here is derived from an EMBL/GenBank/DDBJ whole genome shotgun (WGS) entry which is preliminary data.</text>
</comment>
<evidence type="ECO:0000259" key="1">
    <source>
        <dbReference type="Pfam" id="PF10703"/>
    </source>
</evidence>
<feature type="domain" description="MoaF C-terminal" evidence="2">
    <location>
        <begin position="150"/>
        <end position="259"/>
    </location>
</feature>
<gene>
    <name evidence="3" type="ORF">G7Z17_g2615</name>
</gene>
<dbReference type="InterPro" id="IPR035348">
    <property type="entry name" value="MoaF_C"/>
</dbReference>
<evidence type="ECO:0000313" key="3">
    <source>
        <dbReference type="EMBL" id="KAF7554841.1"/>
    </source>
</evidence>
<evidence type="ECO:0000259" key="2">
    <source>
        <dbReference type="Pfam" id="PF17409"/>
    </source>
</evidence>
<feature type="domain" description="Molybdenum cofactor biosynthesis protein F N-terminal" evidence="1">
    <location>
        <begin position="14"/>
        <end position="121"/>
    </location>
</feature>
<proteinExistence type="predicted"/>
<protein>
    <recommendedName>
        <fullName evidence="5">Molybdenum cofactor biosynthesis protein F</fullName>
    </recommendedName>
</protein>
<dbReference type="Pfam" id="PF10703">
    <property type="entry name" value="MoaF"/>
    <property type="match status" value="1"/>
</dbReference>
<dbReference type="AlphaFoldDB" id="A0A9P5LEA3"/>
<dbReference type="InterPro" id="IPR012674">
    <property type="entry name" value="Calycin"/>
</dbReference>
<dbReference type="Gene3D" id="2.40.128.20">
    <property type="match status" value="2"/>
</dbReference>
<dbReference type="Pfam" id="PF17409">
    <property type="entry name" value="MoaF_C"/>
    <property type="match status" value="1"/>
</dbReference>
<dbReference type="EMBL" id="JAANBB010000027">
    <property type="protein sequence ID" value="KAF7554841.1"/>
    <property type="molecule type" value="Genomic_DNA"/>
</dbReference>
<dbReference type="InterPro" id="IPR024724">
    <property type="entry name" value="MoaF_N"/>
</dbReference>
<name>A0A9P5LEA3_9HYPO</name>
<sequence length="272" mass="31215">MAASVEFSDFVPVEDWPNLEELAVGYHEHLMPESHKLAGKQFEHTYDNGWRISHEFVSENKLVWKVLEGEGAGLSDSAEYKSFEVRPDIFFVDFYKPAYKEQVTMVLDIITGQAVVGVSGFSGETETRRTWTKFVNAVKDGRGPVQPYLPTEELIGKHILYQYNPRDAYEHFYLNKGTMAWHAITGTEKGLADAEQCKMLKLRDSLYLLFWTETVMPVESIIVVDLEEMRSTGRFFCWDPKPQRAVRMQFGSYATILAEPNVAEILAKPIRR</sequence>
<evidence type="ECO:0000313" key="4">
    <source>
        <dbReference type="Proteomes" id="UP000722485"/>
    </source>
</evidence>
<accession>A0A9P5LEA3</accession>
<reference evidence="3" key="1">
    <citation type="submission" date="2020-03" db="EMBL/GenBank/DDBJ databases">
        <title>Draft Genome Sequence of Cylindrodendrum hubeiense.</title>
        <authorList>
            <person name="Buettner E."/>
            <person name="Kellner H."/>
        </authorList>
    </citation>
    <scope>NUCLEOTIDE SEQUENCE</scope>
    <source>
        <strain evidence="3">IHI 201604</strain>
    </source>
</reference>
<keyword evidence="4" id="KW-1185">Reference proteome</keyword>
<organism evidence="3 4">
    <name type="scientific">Cylindrodendrum hubeiense</name>
    <dbReference type="NCBI Taxonomy" id="595255"/>
    <lineage>
        <taxon>Eukaryota</taxon>
        <taxon>Fungi</taxon>
        <taxon>Dikarya</taxon>
        <taxon>Ascomycota</taxon>
        <taxon>Pezizomycotina</taxon>
        <taxon>Sordariomycetes</taxon>
        <taxon>Hypocreomycetidae</taxon>
        <taxon>Hypocreales</taxon>
        <taxon>Nectriaceae</taxon>
        <taxon>Cylindrodendrum</taxon>
    </lineage>
</organism>
<dbReference type="Proteomes" id="UP000722485">
    <property type="component" value="Unassembled WGS sequence"/>
</dbReference>